<keyword evidence="5" id="KW-0067">ATP-binding</keyword>
<dbReference type="Pfam" id="PF10509">
    <property type="entry name" value="GalKase_gal_bdg"/>
    <property type="match status" value="1"/>
</dbReference>
<feature type="domain" description="GHMP kinase C-terminal" evidence="9">
    <location>
        <begin position="283"/>
        <end position="362"/>
    </location>
</feature>
<dbReference type="GO" id="GO:0004335">
    <property type="term" value="F:galactokinase activity"/>
    <property type="evidence" value="ECO:0007669"/>
    <property type="project" value="UniProtKB-EC"/>
</dbReference>
<keyword evidence="4" id="KW-0418">Kinase</keyword>
<accession>A0ABT9NL35</accession>
<evidence type="ECO:0000256" key="4">
    <source>
        <dbReference type="ARBA" id="ARBA00022777"/>
    </source>
</evidence>
<dbReference type="PANTHER" id="PTHR10457">
    <property type="entry name" value="MEVALONATE KINASE/GALACTOKINASE"/>
    <property type="match status" value="1"/>
</dbReference>
<evidence type="ECO:0000313" key="11">
    <source>
        <dbReference type="EMBL" id="MDP9820919.1"/>
    </source>
</evidence>
<organism evidence="11 12">
    <name type="scientific">Nocardioides massiliensis</name>
    <dbReference type="NCBI Taxonomy" id="1325935"/>
    <lineage>
        <taxon>Bacteria</taxon>
        <taxon>Bacillati</taxon>
        <taxon>Actinomycetota</taxon>
        <taxon>Actinomycetes</taxon>
        <taxon>Propionibacteriales</taxon>
        <taxon>Nocardioidaceae</taxon>
        <taxon>Nocardioides</taxon>
    </lineage>
</organism>
<dbReference type="NCBIfam" id="TIGR00131">
    <property type="entry name" value="gal_kin"/>
    <property type="match status" value="1"/>
</dbReference>
<evidence type="ECO:0000256" key="7">
    <source>
        <dbReference type="NCBIfam" id="TIGR00131"/>
    </source>
</evidence>
<dbReference type="PRINTS" id="PR00959">
    <property type="entry name" value="MEVGALKINASE"/>
</dbReference>
<dbReference type="InterPro" id="IPR006204">
    <property type="entry name" value="GHMP_kinase_N_dom"/>
</dbReference>
<feature type="domain" description="GHMP kinase N-terminal" evidence="8">
    <location>
        <begin position="94"/>
        <end position="182"/>
    </location>
</feature>
<keyword evidence="3" id="KW-0547">Nucleotide-binding</keyword>
<keyword evidence="6" id="KW-0119">Carbohydrate metabolism</keyword>
<dbReference type="PROSITE" id="PS00106">
    <property type="entry name" value="GALACTOKINASE"/>
    <property type="match status" value="1"/>
</dbReference>
<dbReference type="Gene3D" id="3.30.230.10">
    <property type="match status" value="1"/>
</dbReference>
<dbReference type="InterPro" id="IPR019539">
    <property type="entry name" value="GalKase_N"/>
</dbReference>
<protein>
    <recommendedName>
        <fullName evidence="7">Galactokinase</fullName>
        <ecNumber evidence="7">2.7.1.6</ecNumber>
    </recommendedName>
</protein>
<keyword evidence="6" id="KW-0299">Galactose metabolism</keyword>
<dbReference type="InterPro" id="IPR006206">
    <property type="entry name" value="Mevalonate/galactokinase"/>
</dbReference>
<keyword evidence="2 11" id="KW-0808">Transferase</keyword>
<gene>
    <name evidence="11" type="ORF">J2S59_000728</name>
</gene>
<dbReference type="InterPro" id="IPR014721">
    <property type="entry name" value="Ribsml_uS5_D2-typ_fold_subgr"/>
</dbReference>
<dbReference type="InterPro" id="IPR013750">
    <property type="entry name" value="GHMP_kinase_C_dom"/>
</dbReference>
<evidence type="ECO:0000256" key="6">
    <source>
        <dbReference type="ARBA" id="ARBA00023144"/>
    </source>
</evidence>
<evidence type="ECO:0000256" key="1">
    <source>
        <dbReference type="ARBA" id="ARBA00006566"/>
    </source>
</evidence>
<dbReference type="EC" id="2.7.1.6" evidence="7"/>
<evidence type="ECO:0000313" key="12">
    <source>
        <dbReference type="Proteomes" id="UP001240447"/>
    </source>
</evidence>
<dbReference type="PRINTS" id="PR00473">
    <property type="entry name" value="GALCTOKINASE"/>
</dbReference>
<dbReference type="PROSITE" id="PS00627">
    <property type="entry name" value="GHMP_KINASES_ATP"/>
    <property type="match status" value="1"/>
</dbReference>
<dbReference type="Pfam" id="PF08544">
    <property type="entry name" value="GHMP_kinases_C"/>
    <property type="match status" value="1"/>
</dbReference>
<keyword evidence="12" id="KW-1185">Reference proteome</keyword>
<evidence type="ECO:0000256" key="5">
    <source>
        <dbReference type="ARBA" id="ARBA00022840"/>
    </source>
</evidence>
<dbReference type="PANTHER" id="PTHR10457:SF7">
    <property type="entry name" value="GALACTOKINASE-RELATED"/>
    <property type="match status" value="1"/>
</dbReference>
<dbReference type="Pfam" id="PF00288">
    <property type="entry name" value="GHMP_kinases_N"/>
    <property type="match status" value="1"/>
</dbReference>
<sequence>MVVAARRAQDGFVATFGRRPEVVADAPGRVNLIGEHVDYLGGPVLPVPLHLRTAVALARRDDDRVVLRSVQAEQTWQGTSRDLRPGTLQGWAAYVGGVLWALAEDGWEVPGLDVLVDGDVPLGAGLSSSAAVECATAVAVAGLLGVGLTDPVRRRLIAACVRAERDVAGAPTGGMDQTVALLAAPGSALLIDFGTDPPRTQEVPLALADAGLALLVTDTGVRHRLADGAYAARRREAEAAAAALGVDLLASATPDAVAALADPINRRRARHAVTEVARVRDVVAALRDRDWVAVGDALAASHRSLRDDYQVSCPELDVAVDASQEAGALGARMTGGGFGGSTVALVATDRLPVVARAIEDAYAARGWGTPRHHRIGPGSPARLVD</sequence>
<dbReference type="SUPFAM" id="SSF54211">
    <property type="entry name" value="Ribosomal protein S5 domain 2-like"/>
    <property type="match status" value="1"/>
</dbReference>
<dbReference type="InterPro" id="IPR036554">
    <property type="entry name" value="GHMP_kinase_C_sf"/>
</dbReference>
<dbReference type="SUPFAM" id="SSF55060">
    <property type="entry name" value="GHMP Kinase, C-terminal domain"/>
    <property type="match status" value="1"/>
</dbReference>
<dbReference type="InterPro" id="IPR020568">
    <property type="entry name" value="Ribosomal_Su5_D2-typ_SF"/>
</dbReference>
<proteinExistence type="inferred from homology"/>
<dbReference type="InterPro" id="IPR000705">
    <property type="entry name" value="Galactokinase"/>
</dbReference>
<dbReference type="RefSeq" id="WP_068118062.1">
    <property type="nucleotide sequence ID" value="NZ_CCXJ01000116.1"/>
</dbReference>
<comment type="similarity">
    <text evidence="1">Belongs to the GHMP kinase family. GalK subfamily.</text>
</comment>
<dbReference type="InterPro" id="IPR006203">
    <property type="entry name" value="GHMP_knse_ATP-bd_CS"/>
</dbReference>
<dbReference type="Gene3D" id="3.30.70.890">
    <property type="entry name" value="GHMP kinase, C-terminal domain"/>
    <property type="match status" value="1"/>
</dbReference>
<evidence type="ECO:0000259" key="8">
    <source>
        <dbReference type="Pfam" id="PF00288"/>
    </source>
</evidence>
<dbReference type="Proteomes" id="UP001240447">
    <property type="component" value="Unassembled WGS sequence"/>
</dbReference>
<feature type="domain" description="Galactokinase N-terminal" evidence="10">
    <location>
        <begin position="12"/>
        <end position="59"/>
    </location>
</feature>
<evidence type="ECO:0000256" key="3">
    <source>
        <dbReference type="ARBA" id="ARBA00022741"/>
    </source>
</evidence>
<reference evidence="11 12" key="1">
    <citation type="submission" date="2023-07" db="EMBL/GenBank/DDBJ databases">
        <title>Sequencing the genomes of 1000 actinobacteria strains.</title>
        <authorList>
            <person name="Klenk H.-P."/>
        </authorList>
    </citation>
    <scope>NUCLEOTIDE SEQUENCE [LARGE SCALE GENOMIC DNA]</scope>
    <source>
        <strain evidence="11 12">GD13</strain>
    </source>
</reference>
<dbReference type="PIRSF" id="PIRSF000530">
    <property type="entry name" value="Galactokinase"/>
    <property type="match status" value="1"/>
</dbReference>
<evidence type="ECO:0000259" key="10">
    <source>
        <dbReference type="Pfam" id="PF10509"/>
    </source>
</evidence>
<evidence type="ECO:0000256" key="2">
    <source>
        <dbReference type="ARBA" id="ARBA00022679"/>
    </source>
</evidence>
<dbReference type="EMBL" id="JAUSQM010000001">
    <property type="protein sequence ID" value="MDP9820919.1"/>
    <property type="molecule type" value="Genomic_DNA"/>
</dbReference>
<dbReference type="InterPro" id="IPR019741">
    <property type="entry name" value="Galactokinase_CS"/>
</dbReference>
<name>A0ABT9NL35_9ACTN</name>
<evidence type="ECO:0000259" key="9">
    <source>
        <dbReference type="Pfam" id="PF08544"/>
    </source>
</evidence>
<comment type="caution">
    <text evidence="11">The sequence shown here is derived from an EMBL/GenBank/DDBJ whole genome shotgun (WGS) entry which is preliminary data.</text>
</comment>